<reference evidence="9 10" key="1">
    <citation type="submission" date="2019-05" db="EMBL/GenBank/DDBJ databases">
        <title>Draft genome sequence of Actinomadura sp. 14C53.</title>
        <authorList>
            <person name="Saricaoglu S."/>
            <person name="Isik K."/>
        </authorList>
    </citation>
    <scope>NUCLEOTIDE SEQUENCE [LARGE SCALE GENOMIC DNA]</scope>
    <source>
        <strain evidence="9 10">14C53</strain>
    </source>
</reference>
<dbReference type="OrthoDB" id="3747048at2"/>
<dbReference type="EMBL" id="VCKW01000190">
    <property type="protein sequence ID" value="TMQ91769.1"/>
    <property type="molecule type" value="Genomic_DNA"/>
</dbReference>
<dbReference type="GO" id="GO:0030964">
    <property type="term" value="C:NADH dehydrogenase complex"/>
    <property type="evidence" value="ECO:0007669"/>
    <property type="project" value="TreeGrafter"/>
</dbReference>
<evidence type="ECO:0000313" key="10">
    <source>
        <dbReference type="Proteomes" id="UP000309174"/>
    </source>
</evidence>
<accession>A0A5C4J4L5</accession>
<dbReference type="GO" id="GO:0048038">
    <property type="term" value="F:quinone binding"/>
    <property type="evidence" value="ECO:0007669"/>
    <property type="project" value="UniProtKB-KW"/>
</dbReference>
<keyword evidence="6 8" id="KW-0472">Membrane</keyword>
<evidence type="ECO:0000256" key="1">
    <source>
        <dbReference type="ARBA" id="ARBA00004370"/>
    </source>
</evidence>
<keyword evidence="5 8" id="KW-1133">Transmembrane helix</keyword>
<keyword evidence="7" id="KW-0874">Quinone</keyword>
<dbReference type="PANTHER" id="PTHR11058">
    <property type="entry name" value="NADH-UBIQUINONE OXIDOREDUCTASE CHAIN 3"/>
    <property type="match status" value="1"/>
</dbReference>
<evidence type="ECO:0000256" key="6">
    <source>
        <dbReference type="ARBA" id="ARBA00023136"/>
    </source>
</evidence>
<evidence type="ECO:0000256" key="3">
    <source>
        <dbReference type="ARBA" id="ARBA00022448"/>
    </source>
</evidence>
<evidence type="ECO:0000256" key="7">
    <source>
        <dbReference type="RuleBase" id="RU003639"/>
    </source>
</evidence>
<dbReference type="Gene3D" id="1.20.58.1610">
    <property type="entry name" value="NADH:ubiquinone/plastoquinone oxidoreductase, chain 3"/>
    <property type="match status" value="1"/>
</dbReference>
<keyword evidence="7" id="KW-0520">NAD</keyword>
<gene>
    <name evidence="9" type="ORF">ETD83_29430</name>
</gene>
<protein>
    <recommendedName>
        <fullName evidence="7">NADH-quinone oxidoreductase subunit</fullName>
        <ecNumber evidence="7">7.1.1.-</ecNumber>
    </recommendedName>
</protein>
<sequence>MTSRASDVEVHGHIPPDAVAGDTWYDAGEEDLVHNYFDTYVVVVVLLIVGAGIVVGGLAANRMLRPHRPTAEKLTTYECGVDPVGEGWAHSYVRYYVFAYLYVVFAVDAVFLFPWATVFSAPGYGATTLGEMFVFLAFLAAGLAYAGKKGVLSWV</sequence>
<comment type="function">
    <text evidence="7">NDH-1 shuttles electrons from NADH, via FMN and iron-sulfur (Fe-S) centers, to quinones in the respiratory chain.</text>
</comment>
<evidence type="ECO:0000256" key="4">
    <source>
        <dbReference type="ARBA" id="ARBA00022692"/>
    </source>
</evidence>
<organism evidence="9 10">
    <name type="scientific">Actinomadura soli</name>
    <dbReference type="NCBI Taxonomy" id="2508997"/>
    <lineage>
        <taxon>Bacteria</taxon>
        <taxon>Bacillati</taxon>
        <taxon>Actinomycetota</taxon>
        <taxon>Actinomycetes</taxon>
        <taxon>Streptosporangiales</taxon>
        <taxon>Thermomonosporaceae</taxon>
        <taxon>Actinomadura</taxon>
    </lineage>
</organism>
<comment type="similarity">
    <text evidence="2 7">Belongs to the complex I subunit 3 family.</text>
</comment>
<dbReference type="EC" id="7.1.1.-" evidence="7"/>
<keyword evidence="3" id="KW-0813">Transport</keyword>
<dbReference type="GO" id="GO:0008137">
    <property type="term" value="F:NADH dehydrogenase (ubiquinone) activity"/>
    <property type="evidence" value="ECO:0007669"/>
    <property type="project" value="InterPro"/>
</dbReference>
<comment type="subcellular location">
    <subcellularLocation>
        <location evidence="7">Cell membrane</location>
        <topology evidence="7">Multi-pass membrane protein</topology>
    </subcellularLocation>
    <subcellularLocation>
        <location evidence="1">Membrane</location>
    </subcellularLocation>
</comment>
<feature type="transmembrane region" description="Helical" evidence="8">
    <location>
        <begin position="124"/>
        <end position="146"/>
    </location>
</feature>
<proteinExistence type="inferred from homology"/>
<dbReference type="InterPro" id="IPR038430">
    <property type="entry name" value="NDAH_ubi_oxred_su3_sf"/>
</dbReference>
<dbReference type="Pfam" id="PF00507">
    <property type="entry name" value="Oxidored_q4"/>
    <property type="match status" value="1"/>
</dbReference>
<feature type="transmembrane region" description="Helical" evidence="8">
    <location>
        <begin position="95"/>
        <end position="118"/>
    </location>
</feature>
<evidence type="ECO:0000256" key="8">
    <source>
        <dbReference type="SAM" id="Phobius"/>
    </source>
</evidence>
<keyword evidence="4 7" id="KW-0812">Transmembrane</keyword>
<name>A0A5C4J4L5_9ACTN</name>
<dbReference type="GO" id="GO:0005886">
    <property type="term" value="C:plasma membrane"/>
    <property type="evidence" value="ECO:0007669"/>
    <property type="project" value="UniProtKB-SubCell"/>
</dbReference>
<dbReference type="Proteomes" id="UP000309174">
    <property type="component" value="Unassembled WGS sequence"/>
</dbReference>
<feature type="transmembrane region" description="Helical" evidence="8">
    <location>
        <begin position="40"/>
        <end position="60"/>
    </location>
</feature>
<comment type="catalytic activity">
    <reaction evidence="7">
        <text>a quinone + NADH + 5 H(+)(in) = a quinol + NAD(+) + 4 H(+)(out)</text>
        <dbReference type="Rhea" id="RHEA:57888"/>
        <dbReference type="ChEBI" id="CHEBI:15378"/>
        <dbReference type="ChEBI" id="CHEBI:24646"/>
        <dbReference type="ChEBI" id="CHEBI:57540"/>
        <dbReference type="ChEBI" id="CHEBI:57945"/>
        <dbReference type="ChEBI" id="CHEBI:132124"/>
    </reaction>
</comment>
<evidence type="ECO:0000256" key="5">
    <source>
        <dbReference type="ARBA" id="ARBA00022989"/>
    </source>
</evidence>
<keyword evidence="10" id="KW-1185">Reference proteome</keyword>
<dbReference type="InterPro" id="IPR000440">
    <property type="entry name" value="NADH_UbQ/plastoQ_OxRdtase_su3"/>
</dbReference>
<evidence type="ECO:0000256" key="2">
    <source>
        <dbReference type="ARBA" id="ARBA00008472"/>
    </source>
</evidence>
<dbReference type="PANTHER" id="PTHR11058:SF9">
    <property type="entry name" value="NADH-UBIQUINONE OXIDOREDUCTASE CHAIN 3"/>
    <property type="match status" value="1"/>
</dbReference>
<evidence type="ECO:0000313" key="9">
    <source>
        <dbReference type="EMBL" id="TMQ91769.1"/>
    </source>
</evidence>
<comment type="caution">
    <text evidence="9">The sequence shown here is derived from an EMBL/GenBank/DDBJ whole genome shotgun (WGS) entry which is preliminary data.</text>
</comment>
<dbReference type="AlphaFoldDB" id="A0A5C4J4L5"/>